<name>A0A5C7IPX6_9ROSI</name>
<evidence type="ECO:0000313" key="2">
    <source>
        <dbReference type="EMBL" id="TXG71138.1"/>
    </source>
</evidence>
<feature type="region of interest" description="Disordered" evidence="1">
    <location>
        <begin position="102"/>
        <end position="123"/>
    </location>
</feature>
<gene>
    <name evidence="2" type="ORF">EZV62_006073</name>
</gene>
<protein>
    <submittedName>
        <fullName evidence="2">Uncharacterized protein</fullName>
    </submittedName>
</protein>
<organism evidence="2 3">
    <name type="scientific">Acer yangbiense</name>
    <dbReference type="NCBI Taxonomy" id="1000413"/>
    <lineage>
        <taxon>Eukaryota</taxon>
        <taxon>Viridiplantae</taxon>
        <taxon>Streptophyta</taxon>
        <taxon>Embryophyta</taxon>
        <taxon>Tracheophyta</taxon>
        <taxon>Spermatophyta</taxon>
        <taxon>Magnoliopsida</taxon>
        <taxon>eudicotyledons</taxon>
        <taxon>Gunneridae</taxon>
        <taxon>Pentapetalae</taxon>
        <taxon>rosids</taxon>
        <taxon>malvids</taxon>
        <taxon>Sapindales</taxon>
        <taxon>Sapindaceae</taxon>
        <taxon>Hippocastanoideae</taxon>
        <taxon>Acereae</taxon>
        <taxon>Acer</taxon>
    </lineage>
</organism>
<accession>A0A5C7IPX6</accession>
<dbReference type="PANTHER" id="PTHR31871:SF47">
    <property type="entry name" value="ANGIOTENSIN-CONVERTING ENZYME 2"/>
    <property type="match status" value="1"/>
</dbReference>
<dbReference type="PANTHER" id="PTHR31871">
    <property type="entry name" value="OS02G0137100 PROTEIN"/>
    <property type="match status" value="1"/>
</dbReference>
<dbReference type="NCBIfam" id="TIGR01589">
    <property type="entry name" value="A_thal_3526"/>
    <property type="match status" value="1"/>
</dbReference>
<comment type="caution">
    <text evidence="2">The sequence shown here is derived from an EMBL/GenBank/DDBJ whole genome shotgun (WGS) entry which is preliminary data.</text>
</comment>
<evidence type="ECO:0000313" key="3">
    <source>
        <dbReference type="Proteomes" id="UP000323000"/>
    </source>
</evidence>
<dbReference type="EMBL" id="VAHF01000002">
    <property type="protein sequence ID" value="TXG71138.1"/>
    <property type="molecule type" value="Genomic_DNA"/>
</dbReference>
<proteinExistence type="predicted"/>
<dbReference type="Pfam" id="PF09713">
    <property type="entry name" value="A_thal_3526"/>
    <property type="match status" value="1"/>
</dbReference>
<dbReference type="AlphaFoldDB" id="A0A5C7IPX6"/>
<dbReference type="OrthoDB" id="1620396at2759"/>
<keyword evidence="3" id="KW-1185">Reference proteome</keyword>
<dbReference type="InterPro" id="IPR006476">
    <property type="entry name" value="CHP01589_pln"/>
</dbReference>
<reference evidence="3" key="1">
    <citation type="journal article" date="2019" name="Gigascience">
        <title>De novo genome assembly of the endangered Acer yangbiense, a plant species with extremely small populations endemic to Yunnan Province, China.</title>
        <authorList>
            <person name="Yang J."/>
            <person name="Wariss H.M."/>
            <person name="Tao L."/>
            <person name="Zhang R."/>
            <person name="Yun Q."/>
            <person name="Hollingsworth P."/>
            <person name="Dao Z."/>
            <person name="Luo G."/>
            <person name="Guo H."/>
            <person name="Ma Y."/>
            <person name="Sun W."/>
        </authorList>
    </citation>
    <scope>NUCLEOTIDE SEQUENCE [LARGE SCALE GENOMIC DNA]</scope>
    <source>
        <strain evidence="3">cv. Malutang</strain>
    </source>
</reference>
<evidence type="ECO:0000256" key="1">
    <source>
        <dbReference type="SAM" id="MobiDB-lite"/>
    </source>
</evidence>
<sequence length="416" mass="45973">MVTKPKASRFFFASLFFERFENPFQETSKSIDVKVSDNLVNDMGSVVGNGDRFMCSIAIGSVILPFAFDGMLCDVLKQFLDIAHSTESDSRISAETQYPAHVAHEPPSDQQNNAPLAPVVDSGSETALRNKTRKVTRKNIEEVQNLIERCLQLYMNREEAVNTLLAQGRVDPGVTNLIWQKLEEENADFFKAYYIRLKLKRQITMFNKLLEQQYLLMESRGPQKVPLASMQNGSHQMPATGYHMLPQPLMSSAGHPQIDSVGGMSNCHMTNGIHAPDNFHPMAMNLGKDMVMGTSIADTNSVIPVNNIKTEIAPDPSFVASCAQYSFNSTAISDMSVDALAIDSKFSSNTTLEGLQAGPYNGIGNSHFPRNLSISDLATAELTDFTVEQFLADFPCQSLQPEEESHGVMVQSPKIM</sequence>
<dbReference type="Proteomes" id="UP000323000">
    <property type="component" value="Chromosome 2"/>
</dbReference>